<dbReference type="AlphaFoldDB" id="A0A369JEW3"/>
<proteinExistence type="predicted"/>
<dbReference type="Proteomes" id="UP000076154">
    <property type="component" value="Unassembled WGS sequence"/>
</dbReference>
<organism evidence="1 2">
    <name type="scientific">Hypsizygus marmoreus</name>
    <name type="common">White beech mushroom</name>
    <name type="synonym">Agaricus marmoreus</name>
    <dbReference type="NCBI Taxonomy" id="39966"/>
    <lineage>
        <taxon>Eukaryota</taxon>
        <taxon>Fungi</taxon>
        <taxon>Dikarya</taxon>
        <taxon>Basidiomycota</taxon>
        <taxon>Agaricomycotina</taxon>
        <taxon>Agaricomycetes</taxon>
        <taxon>Agaricomycetidae</taxon>
        <taxon>Agaricales</taxon>
        <taxon>Tricholomatineae</taxon>
        <taxon>Lyophyllaceae</taxon>
        <taxon>Hypsizygus</taxon>
    </lineage>
</organism>
<sequence length="585" mass="65510">MENPSPTRICGLCGTFNCPFPQHKCFGTQETLDNILSFVSAPGTLYSVALVNRTLTRAVHHLWRSSQDSYIPLLYTLPPDAYEIKVLDGTMPAGMVAVPGMFAAPTLVLTRDLCPADLDRFAFYASRIRSLDFTPYPKQRKRVSGVVLEPLQSVWETMPRPRAPLLPQLHHLGIRFDALVNESFEYHLLIGAPITSFNISLMRNDVDTANWDKLTEVLSSYCYTLKAWKIVVASHHNHEAQTFMTPKPALMGMYCTLGDDLRVFDAPRLGICCVTLAHLAGMPHLRKFIFSIDPGQLVLFTRGPQSEVEFPALEELEIETGNLGDVVALLQRLGMQGLRKLTVVRAHGFWDIVWELDPFFDVVGRKAAESQSFTVLKLVPSITTTSLPLRLPPISVITDKTMRPLYRCRTLEHLEMGLGSAVLVHDAGLVDMAIAWPRLRVLKLVESTTRIWPNATFGGLLQLVSSCQALEALSIRINGFQPVSKIALAFAVPNSRLKNFNACTSPVSGAKRTARMIRNLMPSVSNVQFGWRFDDGSGESLFLLEDEADEQFFQCWCEVSEIVGKEVDEKKKAEKMRRKQIGFRL</sequence>
<gene>
    <name evidence="1" type="ORF">Hypma_001750</name>
</gene>
<dbReference type="InParanoid" id="A0A369JEW3"/>
<dbReference type="Gene3D" id="3.80.10.10">
    <property type="entry name" value="Ribonuclease Inhibitor"/>
    <property type="match status" value="1"/>
</dbReference>
<evidence type="ECO:0000313" key="2">
    <source>
        <dbReference type="Proteomes" id="UP000076154"/>
    </source>
</evidence>
<name>A0A369JEW3_HYPMA</name>
<dbReference type="OrthoDB" id="3255541at2759"/>
<accession>A0A369JEW3</accession>
<protein>
    <recommendedName>
        <fullName evidence="3">F-box domain-containing protein</fullName>
    </recommendedName>
</protein>
<evidence type="ECO:0000313" key="1">
    <source>
        <dbReference type="EMBL" id="RDB17406.1"/>
    </source>
</evidence>
<keyword evidence="2" id="KW-1185">Reference proteome</keyword>
<dbReference type="EMBL" id="LUEZ02000113">
    <property type="protein sequence ID" value="RDB17406.1"/>
    <property type="molecule type" value="Genomic_DNA"/>
</dbReference>
<reference evidence="1" key="1">
    <citation type="submission" date="2018-04" db="EMBL/GenBank/DDBJ databases">
        <title>Whole genome sequencing of Hypsizygus marmoreus.</title>
        <authorList>
            <person name="Choi I.-G."/>
            <person name="Min B."/>
            <person name="Kim J.-G."/>
            <person name="Kim S."/>
            <person name="Oh Y.-L."/>
            <person name="Kong W.-S."/>
            <person name="Park H."/>
            <person name="Jeong J."/>
            <person name="Song E.-S."/>
        </authorList>
    </citation>
    <scope>NUCLEOTIDE SEQUENCE [LARGE SCALE GENOMIC DNA]</scope>
    <source>
        <strain evidence="1">51987-8</strain>
    </source>
</reference>
<dbReference type="InterPro" id="IPR032675">
    <property type="entry name" value="LRR_dom_sf"/>
</dbReference>
<evidence type="ECO:0008006" key="3">
    <source>
        <dbReference type="Google" id="ProtNLM"/>
    </source>
</evidence>
<comment type="caution">
    <text evidence="1">The sequence shown here is derived from an EMBL/GenBank/DDBJ whole genome shotgun (WGS) entry which is preliminary data.</text>
</comment>